<dbReference type="AlphaFoldDB" id="A0AAQ0LW52"/>
<dbReference type="InterPro" id="IPR046084">
    <property type="entry name" value="TrbL_4"/>
</dbReference>
<reference evidence="2 3" key="1">
    <citation type="journal article" date="2016" name="Front. Microbiol.">
        <title>Comprehensive Phylogenetic Analysis of Bovine Non-aureus Staphylococci Species Based on Whole-Genome Sequencing.</title>
        <authorList>
            <person name="Naushad S."/>
            <person name="Barkema H.W."/>
            <person name="Luby C."/>
            <person name="Condas L.A."/>
            <person name="Nobrega D.B."/>
            <person name="Carson D.A."/>
            <person name="De Buck J."/>
        </authorList>
    </citation>
    <scope>NUCLEOTIDE SEQUENCE [LARGE SCALE GENOMIC DNA]</scope>
    <source>
        <strain evidence="2 3">SNUC 1349</strain>
    </source>
</reference>
<evidence type="ECO:0000256" key="1">
    <source>
        <dbReference type="SAM" id="Phobius"/>
    </source>
</evidence>
<dbReference type="RefSeq" id="WP_119555657.1">
    <property type="nucleotide sequence ID" value="NZ_QXTZ01000022.1"/>
</dbReference>
<proteinExistence type="predicted"/>
<sequence>MGKFNKIVVISLLFILMLIPLSKITYAKDEPNKIDVKKITYDEDKGIGVENELNGSSDKAYKSLPTEAEMQKDLEKNKADVGKTSNKKIGKGKGKLYDAYKDEIDKEVKKRKSLKIPNAEDIRDKAKAYDTSTGKLKVGKFDAEGHVNNIFLSVGKFLVQSSTEPLQKFTLKPSEILDSPSASPLKSAFNNITDILLALFLIFQLSKIMISRAVDIGYNGQLIYDKLFKTIVAVVLIGLYDPIFKLILSFQYLLVTPILKSIDISDNMAGIIALRGLIVDSTGMIIILPLTGILLIVVTLSLFYSLAMLIILYIVGPVAITTMVNEDMDFYSLWLRKVVSRVLTLMLQSLCIAMCFATLFRVTFSSAETLTDLMLGLAFLFVALSIPKLLENFGDSSGAGRSTMLFIRSVGRRR</sequence>
<protein>
    <submittedName>
        <fullName evidence="2">Uncharacterized protein</fullName>
    </submittedName>
</protein>
<feature type="transmembrane region" description="Helical" evidence="1">
    <location>
        <begin position="227"/>
        <end position="248"/>
    </location>
</feature>
<evidence type="ECO:0000313" key="3">
    <source>
        <dbReference type="Proteomes" id="UP000285579"/>
    </source>
</evidence>
<dbReference type="Proteomes" id="UP000285579">
    <property type="component" value="Unassembled WGS sequence"/>
</dbReference>
<name>A0AAQ0LW52_STAXY</name>
<keyword evidence="1" id="KW-1133">Transmembrane helix</keyword>
<gene>
    <name evidence="2" type="ORF">BU104_13565</name>
</gene>
<dbReference type="Pfam" id="PF19597">
    <property type="entry name" value="TrbL_4"/>
    <property type="match status" value="1"/>
</dbReference>
<organism evidence="2 3">
    <name type="scientific">Staphylococcus xylosus</name>
    <dbReference type="NCBI Taxonomy" id="1288"/>
    <lineage>
        <taxon>Bacteria</taxon>
        <taxon>Bacillati</taxon>
        <taxon>Bacillota</taxon>
        <taxon>Bacilli</taxon>
        <taxon>Bacillales</taxon>
        <taxon>Staphylococcaceae</taxon>
        <taxon>Staphylococcus</taxon>
    </lineage>
</organism>
<feature type="transmembrane region" description="Helical" evidence="1">
    <location>
        <begin position="268"/>
        <end position="288"/>
    </location>
</feature>
<dbReference type="EMBL" id="QXUI01000015">
    <property type="protein sequence ID" value="RIM90647.1"/>
    <property type="molecule type" value="Genomic_DNA"/>
</dbReference>
<keyword evidence="1" id="KW-0472">Membrane</keyword>
<keyword evidence="1" id="KW-0812">Transmembrane</keyword>
<feature type="transmembrane region" description="Helical" evidence="1">
    <location>
        <begin position="340"/>
        <end position="360"/>
    </location>
</feature>
<evidence type="ECO:0000313" key="2">
    <source>
        <dbReference type="EMBL" id="RIM90647.1"/>
    </source>
</evidence>
<accession>A0AAQ0LW52</accession>
<feature type="transmembrane region" description="Helical" evidence="1">
    <location>
        <begin position="295"/>
        <end position="320"/>
    </location>
</feature>
<comment type="caution">
    <text evidence="2">The sequence shown here is derived from an EMBL/GenBank/DDBJ whole genome shotgun (WGS) entry which is preliminary data.</text>
</comment>
<feature type="transmembrane region" description="Helical" evidence="1">
    <location>
        <begin position="188"/>
        <end position="206"/>
    </location>
</feature>